<dbReference type="Pfam" id="PF13585">
    <property type="entry name" value="CHU_C"/>
    <property type="match status" value="1"/>
</dbReference>
<feature type="domain" description="PKD" evidence="1">
    <location>
        <begin position="83"/>
        <end position="134"/>
    </location>
</feature>
<dbReference type="OrthoDB" id="9765926at2"/>
<evidence type="ECO:0000259" key="1">
    <source>
        <dbReference type="PROSITE" id="PS50093"/>
    </source>
</evidence>
<dbReference type="EMBL" id="SEWE01000021">
    <property type="protein sequence ID" value="RYU79167.1"/>
    <property type="molecule type" value="Genomic_DNA"/>
</dbReference>
<dbReference type="PROSITE" id="PS50093">
    <property type="entry name" value="PKD"/>
    <property type="match status" value="1"/>
</dbReference>
<dbReference type="AlphaFoldDB" id="A0A4Q5LEZ8"/>
<dbReference type="InterPro" id="IPR035986">
    <property type="entry name" value="PKD_dom_sf"/>
</dbReference>
<organism evidence="2 3">
    <name type="scientific">Hymenobacter persicinus</name>
    <dbReference type="NCBI Taxonomy" id="2025506"/>
    <lineage>
        <taxon>Bacteria</taxon>
        <taxon>Pseudomonadati</taxon>
        <taxon>Bacteroidota</taxon>
        <taxon>Cytophagia</taxon>
        <taxon>Cytophagales</taxon>
        <taxon>Hymenobacteraceae</taxon>
        <taxon>Hymenobacter</taxon>
    </lineage>
</organism>
<protein>
    <submittedName>
        <fullName evidence="2">PKD domain-containing protein</fullName>
    </submittedName>
</protein>
<reference evidence="2 3" key="1">
    <citation type="submission" date="2019-02" db="EMBL/GenBank/DDBJ databases">
        <title>Bacterial novel species isolated from soil.</title>
        <authorList>
            <person name="Jung H.-Y."/>
        </authorList>
    </citation>
    <scope>NUCLEOTIDE SEQUENCE [LARGE SCALE GENOMIC DNA]</scope>
    <source>
        <strain evidence="2 3">1-3-3-3</strain>
    </source>
</reference>
<keyword evidence="3" id="KW-1185">Reference proteome</keyword>
<dbReference type="InterPro" id="IPR013783">
    <property type="entry name" value="Ig-like_fold"/>
</dbReference>
<sequence>MPGVSLNGMQRGPDGQIYIAQGFRPQLTIIHNPNAAGLACNVEPQAFTLTSGSNAGGLPNMPNAFPLATTFLPSLNGCPGSPLTFSAPSSAPAGGVFTWDFGDPASGARNAATGPTAAHTYSWGAGYTVTLTLSVAGVPVAVWQQAALIFPAPLLNLGARQQYLCPNQALVLSSGTTLAGNIYRWQDGITAPTYTVRTPGRYSVQFTSFQGCTARDSVDVYAAPASVVNLGPDTLVCAEWHPVTLRPRQVQPNDTYRWQDGSTAAEYPATQPGLYWLEVRNLAGCTARDTLVVRAGKEADGCLPQKIANVITPNHDGQNDYFVLQGFNAADWELTIFNRWGKQVYHQASYQNNWAAAGQPASIYYYLLQNARTQQRLRGWVEVIP</sequence>
<evidence type="ECO:0000313" key="3">
    <source>
        <dbReference type="Proteomes" id="UP000294155"/>
    </source>
</evidence>
<dbReference type="Proteomes" id="UP000294155">
    <property type="component" value="Unassembled WGS sequence"/>
</dbReference>
<dbReference type="SUPFAM" id="SSF49299">
    <property type="entry name" value="PKD domain"/>
    <property type="match status" value="1"/>
</dbReference>
<comment type="caution">
    <text evidence="2">The sequence shown here is derived from an EMBL/GenBank/DDBJ whole genome shotgun (WGS) entry which is preliminary data.</text>
</comment>
<dbReference type="CDD" id="cd00146">
    <property type="entry name" value="PKD"/>
    <property type="match status" value="1"/>
</dbReference>
<dbReference type="Gene3D" id="2.60.40.10">
    <property type="entry name" value="Immunoglobulins"/>
    <property type="match status" value="1"/>
</dbReference>
<dbReference type="Pfam" id="PF18911">
    <property type="entry name" value="PKD_4"/>
    <property type="match status" value="1"/>
</dbReference>
<proteinExistence type="predicted"/>
<dbReference type="InterPro" id="IPR000601">
    <property type="entry name" value="PKD_dom"/>
</dbReference>
<dbReference type="RefSeq" id="WP_129921309.1">
    <property type="nucleotide sequence ID" value="NZ_SEWE01000021.1"/>
</dbReference>
<gene>
    <name evidence="2" type="ORF">EWM57_11590</name>
</gene>
<name>A0A4Q5LEZ8_9BACT</name>
<evidence type="ECO:0000313" key="2">
    <source>
        <dbReference type="EMBL" id="RYU79167.1"/>
    </source>
</evidence>
<accession>A0A4Q5LEZ8</accession>